<dbReference type="InterPro" id="IPR011105">
    <property type="entry name" value="Cell_wall_hydrolase_SleB"/>
</dbReference>
<evidence type="ECO:0000313" key="4">
    <source>
        <dbReference type="Proteomes" id="UP000509367"/>
    </source>
</evidence>
<reference evidence="3 4" key="1">
    <citation type="submission" date="2020-06" db="EMBL/GenBank/DDBJ databases">
        <title>Oricola thermophila sp. nov. isolated from a tidal sediments.</title>
        <authorList>
            <person name="Kwon K.K."/>
            <person name="Yang S.-H."/>
            <person name="Park M.-J."/>
        </authorList>
    </citation>
    <scope>NUCLEOTIDE SEQUENCE [LARGE SCALE GENOMIC DNA]</scope>
    <source>
        <strain evidence="3 4">MEBiC13590</strain>
    </source>
</reference>
<protein>
    <submittedName>
        <fullName evidence="3">Cell wall hydrolase</fullName>
    </submittedName>
</protein>
<dbReference type="InterPro" id="IPR042047">
    <property type="entry name" value="SleB_dom1"/>
</dbReference>
<evidence type="ECO:0000259" key="2">
    <source>
        <dbReference type="Pfam" id="PF07486"/>
    </source>
</evidence>
<name>A0A6N1VFQ0_9HYPH</name>
<sequence>MNRLLTRIAVMMAAYFFMAASGAALPAIHAAMQVFHIPAAHDLPRTMLAHPPIAYEMEATCLTAALYHEARGEPREGQLAVARVILNRMRSKAYPDTVCGVVYQGAEKPFRCQFSFACDRIPDFPREVACFRELHALAREILENGMPGRLLPGDPREWREAEFHEITHYHATYVSPYWADRIGRVGQIGRHVFYRSERVARSL</sequence>
<dbReference type="GO" id="GO:0016787">
    <property type="term" value="F:hydrolase activity"/>
    <property type="evidence" value="ECO:0007669"/>
    <property type="project" value="UniProtKB-KW"/>
</dbReference>
<keyword evidence="4" id="KW-1185">Reference proteome</keyword>
<dbReference type="Proteomes" id="UP000509367">
    <property type="component" value="Chromosome"/>
</dbReference>
<feature type="domain" description="Cell wall hydrolase SleB" evidence="2">
    <location>
        <begin position="72"/>
        <end position="194"/>
    </location>
</feature>
<proteinExistence type="predicted"/>
<accession>A0A6N1VFQ0</accession>
<organism evidence="3 4">
    <name type="scientific">Oricola thermophila</name>
    <dbReference type="NCBI Taxonomy" id="2742145"/>
    <lineage>
        <taxon>Bacteria</taxon>
        <taxon>Pseudomonadati</taxon>
        <taxon>Pseudomonadota</taxon>
        <taxon>Alphaproteobacteria</taxon>
        <taxon>Hyphomicrobiales</taxon>
        <taxon>Ahrensiaceae</taxon>
        <taxon>Oricola</taxon>
    </lineage>
</organism>
<evidence type="ECO:0000313" key="3">
    <source>
        <dbReference type="EMBL" id="QKV19780.1"/>
    </source>
</evidence>
<dbReference type="RefSeq" id="WP_175277671.1">
    <property type="nucleotide sequence ID" value="NZ_CP054836.1"/>
</dbReference>
<dbReference type="EMBL" id="CP054836">
    <property type="protein sequence ID" value="QKV19780.1"/>
    <property type="molecule type" value="Genomic_DNA"/>
</dbReference>
<gene>
    <name evidence="3" type="ORF">HTY61_15635</name>
</gene>
<feature type="chain" id="PRO_5026745307" evidence="1">
    <location>
        <begin position="20"/>
        <end position="203"/>
    </location>
</feature>
<evidence type="ECO:0000256" key="1">
    <source>
        <dbReference type="SAM" id="SignalP"/>
    </source>
</evidence>
<keyword evidence="1" id="KW-0732">Signal</keyword>
<dbReference type="Gene3D" id="1.10.10.2520">
    <property type="entry name" value="Cell wall hydrolase SleB, domain 1"/>
    <property type="match status" value="1"/>
</dbReference>
<dbReference type="KEGG" id="orm:HTY61_15635"/>
<dbReference type="AlphaFoldDB" id="A0A6N1VFQ0"/>
<keyword evidence="3" id="KW-0378">Hydrolase</keyword>
<feature type="signal peptide" evidence="1">
    <location>
        <begin position="1"/>
        <end position="19"/>
    </location>
</feature>
<dbReference type="Pfam" id="PF07486">
    <property type="entry name" value="Hydrolase_2"/>
    <property type="match status" value="1"/>
</dbReference>